<dbReference type="Proteomes" id="UP000245464">
    <property type="component" value="Chromosome 7"/>
</dbReference>
<reference evidence="3" key="3">
    <citation type="journal article" date="2022" name="bioRxiv">
        <title>A global pangenome for the wheat fungal pathogen Pyrenophora tritici-repentis and prediction of effector protein structural homology.</title>
        <authorList>
            <person name="Moolhuijzen P."/>
            <person name="See P.T."/>
            <person name="Shi G."/>
            <person name="Powell H.R."/>
            <person name="Cockram J."/>
            <person name="Jorgensen L.N."/>
            <person name="Benslimane H."/>
            <person name="Strelkov S.E."/>
            <person name="Turner J."/>
            <person name="Liu Z."/>
            <person name="Moffat C.S."/>
        </authorList>
    </citation>
    <scope>NUCLEOTIDE SEQUENCE</scope>
    <source>
        <strain evidence="3">86-124</strain>
    </source>
</reference>
<feature type="region of interest" description="Disordered" evidence="1">
    <location>
        <begin position="69"/>
        <end position="92"/>
    </location>
</feature>
<sequence>MSNSTASTARNSIEDLKSTVTSSSAESIASFGSALTLRERSKVHGIWTSIKRHAKEHHQGVNAAYATYYGQGGNGGGSGRKQEVWEYQRGGR</sequence>
<organism evidence="3 4">
    <name type="scientific">Pyrenophora tritici-repentis</name>
    <dbReference type="NCBI Taxonomy" id="45151"/>
    <lineage>
        <taxon>Eukaryota</taxon>
        <taxon>Fungi</taxon>
        <taxon>Dikarya</taxon>
        <taxon>Ascomycota</taxon>
        <taxon>Pezizomycotina</taxon>
        <taxon>Dothideomycetes</taxon>
        <taxon>Pleosporomycetidae</taxon>
        <taxon>Pleosporales</taxon>
        <taxon>Pleosporineae</taxon>
        <taxon>Pleosporaceae</taxon>
        <taxon>Pyrenophora</taxon>
    </lineage>
</organism>
<keyword evidence="4" id="KW-1185">Reference proteome</keyword>
<evidence type="ECO:0000256" key="1">
    <source>
        <dbReference type="SAM" id="MobiDB-lite"/>
    </source>
</evidence>
<evidence type="ECO:0000313" key="2">
    <source>
        <dbReference type="EMBL" id="KAF7568269.1"/>
    </source>
</evidence>
<feature type="region of interest" description="Disordered" evidence="1">
    <location>
        <begin position="1"/>
        <end position="26"/>
    </location>
</feature>
<reference evidence="3" key="2">
    <citation type="submission" date="2021-05" db="EMBL/GenBank/DDBJ databases">
        <authorList>
            <person name="Moolhuijzen P.M."/>
            <person name="Moffat C.S."/>
        </authorList>
    </citation>
    <scope>NUCLEOTIDE SEQUENCE</scope>
    <source>
        <strain evidence="3">86-124</strain>
    </source>
</reference>
<dbReference type="AlphaFoldDB" id="A0A2W1EGM7"/>
<evidence type="ECO:0000313" key="3">
    <source>
        <dbReference type="EMBL" id="KAI1511962.1"/>
    </source>
</evidence>
<reference evidence="2" key="1">
    <citation type="journal article" date="2018" name="BMC Genomics">
        <title>Comparative genomics of the wheat fungal pathogen Pyrenophora tritici-repentis reveals chromosomal variations and genome plasticity.</title>
        <authorList>
            <person name="Moolhuijzen P."/>
            <person name="See P.T."/>
            <person name="Hane J.K."/>
            <person name="Shi G."/>
            <person name="Liu Z."/>
            <person name="Oliver R.P."/>
            <person name="Moffat C.S."/>
        </authorList>
    </citation>
    <scope>NUCLEOTIDE SEQUENCE [LARGE SCALE GENOMIC DNA]</scope>
    <source>
        <strain evidence="2">M4</strain>
    </source>
</reference>
<protein>
    <submittedName>
        <fullName evidence="3">Uncharacterized protein</fullName>
    </submittedName>
</protein>
<comment type="caution">
    <text evidence="3">The sequence shown here is derived from an EMBL/GenBank/DDBJ whole genome shotgun (WGS) entry which is preliminary data.</text>
</comment>
<dbReference type="EMBL" id="NQIK02000007">
    <property type="protein sequence ID" value="KAF7568269.1"/>
    <property type="molecule type" value="Genomic_DNA"/>
</dbReference>
<name>A0A2W1EGM7_9PLEO</name>
<feature type="compositionally biased region" description="Gly residues" evidence="1">
    <location>
        <begin position="70"/>
        <end position="79"/>
    </location>
</feature>
<proteinExistence type="predicted"/>
<dbReference type="Proteomes" id="UP000249757">
    <property type="component" value="Unassembled WGS sequence"/>
</dbReference>
<evidence type="ECO:0000313" key="4">
    <source>
        <dbReference type="Proteomes" id="UP000249757"/>
    </source>
</evidence>
<dbReference type="EMBL" id="NRDI02000012">
    <property type="protein sequence ID" value="KAI1511962.1"/>
    <property type="molecule type" value="Genomic_DNA"/>
</dbReference>
<gene>
    <name evidence="3" type="ORF">Ptr86124_008802</name>
    <name evidence="2" type="ORF">PtrM4_128820</name>
</gene>
<feature type="compositionally biased region" description="Polar residues" evidence="1">
    <location>
        <begin position="1"/>
        <end position="11"/>
    </location>
</feature>
<reference evidence="4" key="4">
    <citation type="journal article" date="2022" name="Microb. Genom.">
        <title>A global pangenome for the wheat fungal pathogen Pyrenophora tritici-repentis and prediction of effector protein structural homology.</title>
        <authorList>
            <person name="Moolhuijzen P.M."/>
            <person name="See P.T."/>
            <person name="Shi G."/>
            <person name="Powell H.R."/>
            <person name="Cockram J."/>
            <person name="Jorgensen L.N."/>
            <person name="Benslimane H."/>
            <person name="Strelkov S.E."/>
            <person name="Turner J."/>
            <person name="Liu Z."/>
            <person name="Moffat C.S."/>
        </authorList>
    </citation>
    <scope>NUCLEOTIDE SEQUENCE [LARGE SCALE GENOMIC DNA]</scope>
</reference>
<accession>A0A2W1EGM7</accession>